<evidence type="ECO:0000313" key="1">
    <source>
        <dbReference type="EMBL" id="MXY92150.1"/>
    </source>
</evidence>
<organism evidence="1">
    <name type="scientific">Caldilineaceae bacterium SB0664_bin_27</name>
    <dbReference type="NCBI Taxonomy" id="2605260"/>
    <lineage>
        <taxon>Bacteria</taxon>
        <taxon>Bacillati</taxon>
        <taxon>Chloroflexota</taxon>
        <taxon>Caldilineae</taxon>
        <taxon>Caldilineales</taxon>
        <taxon>Caldilineaceae</taxon>
    </lineage>
</organism>
<gene>
    <name evidence="1" type="ORF">F4Y42_01740</name>
</gene>
<reference evidence="1" key="1">
    <citation type="submission" date="2019-09" db="EMBL/GenBank/DDBJ databases">
        <title>Characterisation of the sponge microbiome using genome-centric metagenomics.</title>
        <authorList>
            <person name="Engelberts J.P."/>
            <person name="Robbins S.J."/>
            <person name="De Goeij J.M."/>
            <person name="Aranda M."/>
            <person name="Bell S.C."/>
            <person name="Webster N.S."/>
        </authorList>
    </citation>
    <scope>NUCLEOTIDE SEQUENCE</scope>
    <source>
        <strain evidence="1">SB0664_bin_27</strain>
    </source>
</reference>
<dbReference type="AlphaFoldDB" id="A0A6B0YML9"/>
<dbReference type="EMBL" id="VXRG01000019">
    <property type="protein sequence ID" value="MXY92150.1"/>
    <property type="molecule type" value="Genomic_DNA"/>
</dbReference>
<comment type="caution">
    <text evidence="1">The sequence shown here is derived from an EMBL/GenBank/DDBJ whole genome shotgun (WGS) entry which is preliminary data.</text>
</comment>
<accession>A0A6B0YML9</accession>
<name>A0A6B0YML9_9CHLR</name>
<sequence>MIYAFDRKVEAECMRTVAEAEREMVRAERGGNRYATVYLDDFLDSAGIPGLVYANDAEKRKDYICPYCGEAVRIFDWFGGRYFRHVVKRDCKFPHRVVTLSTKSNL</sequence>
<proteinExistence type="predicted"/>
<protein>
    <submittedName>
        <fullName evidence="1">Uncharacterized protein</fullName>
    </submittedName>
</protein>